<feature type="transmembrane region" description="Helical" evidence="2">
    <location>
        <begin position="360"/>
        <end position="380"/>
    </location>
</feature>
<feature type="compositionally biased region" description="Low complexity" evidence="1">
    <location>
        <begin position="160"/>
        <end position="184"/>
    </location>
</feature>
<dbReference type="PROSITE" id="PS51257">
    <property type="entry name" value="PROKAR_LIPOPROTEIN"/>
    <property type="match status" value="1"/>
</dbReference>
<feature type="region of interest" description="Disordered" evidence="1">
    <location>
        <begin position="191"/>
        <end position="210"/>
    </location>
</feature>
<name>A0ABY8FZF3_9ACTO</name>
<feature type="region of interest" description="Disordered" evidence="1">
    <location>
        <begin position="155"/>
        <end position="185"/>
    </location>
</feature>
<feature type="chain" id="PRO_5045937253" evidence="3">
    <location>
        <begin position="20"/>
        <end position="384"/>
    </location>
</feature>
<evidence type="ECO:0000313" key="4">
    <source>
        <dbReference type="EMBL" id="WFM82933.1"/>
    </source>
</evidence>
<dbReference type="RefSeq" id="WP_278012359.1">
    <property type="nucleotide sequence ID" value="NZ_CP121208.1"/>
</dbReference>
<feature type="compositionally biased region" description="Basic and acidic residues" evidence="1">
    <location>
        <begin position="265"/>
        <end position="278"/>
    </location>
</feature>
<evidence type="ECO:0000256" key="3">
    <source>
        <dbReference type="SAM" id="SignalP"/>
    </source>
</evidence>
<keyword evidence="2" id="KW-0472">Membrane</keyword>
<gene>
    <name evidence="4" type="ORF">P7079_05905</name>
</gene>
<protein>
    <submittedName>
        <fullName evidence="4">Uncharacterized protein</fullName>
    </submittedName>
</protein>
<evidence type="ECO:0000256" key="2">
    <source>
        <dbReference type="SAM" id="Phobius"/>
    </source>
</evidence>
<proteinExistence type="predicted"/>
<keyword evidence="5" id="KW-1185">Reference proteome</keyword>
<keyword evidence="2" id="KW-1133">Transmembrane helix</keyword>
<accession>A0ABY8FZF3</accession>
<reference evidence="4 5" key="1">
    <citation type="submission" date="2023-03" db="EMBL/GenBank/DDBJ databases">
        <title>Complete genome of Arcanobacterium canis strain DSM 25104 isolated in 2010 from a canine otitis externa in Germany.</title>
        <authorList>
            <person name="Borowiak M."/>
            <person name="Kreitlow A."/>
            <person name="Malorny B."/>
            <person name="Laemmler C."/>
            <person name="Prenger-Berninghoff E."/>
            <person name="Ploetz M."/>
            <person name="Abdulmawjood A."/>
        </authorList>
    </citation>
    <scope>NUCLEOTIDE SEQUENCE [LARGE SCALE GENOMIC DNA]</scope>
    <source>
        <strain evidence="4 5">DSM 25104</strain>
    </source>
</reference>
<feature type="region of interest" description="Disordered" evidence="1">
    <location>
        <begin position="256"/>
        <end position="278"/>
    </location>
</feature>
<evidence type="ECO:0000313" key="5">
    <source>
        <dbReference type="Proteomes" id="UP001215216"/>
    </source>
</evidence>
<evidence type="ECO:0000256" key="1">
    <source>
        <dbReference type="SAM" id="MobiDB-lite"/>
    </source>
</evidence>
<sequence>MRKQSAFMAAAMVSCTLFSLPGAVANARVLPTNGVVSTDSHLVHIAPTQGNWYTLLSQVARLMHGFTPSMVESGTLESHDEATLVFHSTIFEKTSDMPDLAYLYDCSTGNYLRSVTLEQRGGYWYANFGQLSPGSYGVLLKGQRTSALTSFTVTFPTEEPSAPSKSATETAPTPSPETSESTTPWATLAPAQGSVATSPASSEATPVLPEETQCKRHVVSTDPELQKVAHLPQATGATSAVSMTSDGTPVVADRLPVAGTNTGGDHTEPTHENADKTEESTSLTVEHALNESGLPQARIVPTLPIYGPPTRPDSVLESRPGQPIPPRISAPDIPRPQPAILVFDSSDAARRGLDTAATPLLVGAAALVVVTGAGAGVALYRWRP</sequence>
<dbReference type="Proteomes" id="UP001215216">
    <property type="component" value="Chromosome"/>
</dbReference>
<feature type="compositionally biased region" description="Polar residues" evidence="1">
    <location>
        <begin position="194"/>
        <end position="204"/>
    </location>
</feature>
<organism evidence="4 5">
    <name type="scientific">Arcanobacterium canis</name>
    <dbReference type="NCBI Taxonomy" id="999183"/>
    <lineage>
        <taxon>Bacteria</taxon>
        <taxon>Bacillati</taxon>
        <taxon>Actinomycetota</taxon>
        <taxon>Actinomycetes</taxon>
        <taxon>Actinomycetales</taxon>
        <taxon>Actinomycetaceae</taxon>
        <taxon>Arcanobacterium</taxon>
    </lineage>
</organism>
<keyword evidence="3" id="KW-0732">Signal</keyword>
<keyword evidence="2" id="KW-0812">Transmembrane</keyword>
<dbReference type="EMBL" id="CP121208">
    <property type="protein sequence ID" value="WFM82933.1"/>
    <property type="molecule type" value="Genomic_DNA"/>
</dbReference>
<feature type="signal peptide" evidence="3">
    <location>
        <begin position="1"/>
        <end position="19"/>
    </location>
</feature>